<keyword evidence="6" id="KW-1185">Reference proteome</keyword>
<dbReference type="PROSITE" id="PS50943">
    <property type="entry name" value="HTH_CROC1"/>
    <property type="match status" value="1"/>
</dbReference>
<feature type="domain" description="HTH cro/C1-type" evidence="4">
    <location>
        <begin position="32"/>
        <end position="72"/>
    </location>
</feature>
<reference evidence="5 6" key="1">
    <citation type="submission" date="2016-05" db="EMBL/GenBank/DDBJ databases">
        <title>Emergence and spread of a new Community-Genotype Methicillin-Resistant Staphylococcus aureus clone in Colombia.</title>
        <authorList>
            <person name="Escobar-Perez J."/>
            <person name="Reyes N."/>
            <person name="Marquez-Ortiz A."/>
            <person name="Rebollo J."/>
            <person name="Pinzon H."/>
            <person name="Tovar C."/>
            <person name="Moreno J.C."/>
            <person name="Corredor Z.R."/>
            <person name="Castro B.C."/>
            <person name="Moncada M.G."/>
            <person name="Vanegas N.G."/>
        </authorList>
    </citation>
    <scope>NUCLEOTIDE SEQUENCE [LARGE SCALE GENOMIC DNA]</scope>
</reference>
<dbReference type="Pfam" id="PF01381">
    <property type="entry name" value="HTH_3"/>
    <property type="match status" value="1"/>
</dbReference>
<dbReference type="GO" id="GO:0003677">
    <property type="term" value="F:DNA binding"/>
    <property type="evidence" value="ECO:0007669"/>
    <property type="project" value="UniProtKB-KW"/>
</dbReference>
<evidence type="ECO:0000256" key="3">
    <source>
        <dbReference type="ARBA" id="ARBA00023163"/>
    </source>
</evidence>
<dbReference type="SUPFAM" id="SSF47413">
    <property type="entry name" value="lambda repressor-like DNA-binding domains"/>
    <property type="match status" value="1"/>
</dbReference>
<proteinExistence type="predicted"/>
<dbReference type="EMBL" id="KX232515">
    <property type="protein sequence ID" value="APW79898.1"/>
    <property type="molecule type" value="Genomic_DNA"/>
</dbReference>
<dbReference type="Proteomes" id="UP000223561">
    <property type="component" value="Segment"/>
</dbReference>
<dbReference type="InterPro" id="IPR010982">
    <property type="entry name" value="Lambda_DNA-bd_dom_sf"/>
</dbReference>
<dbReference type="RefSeq" id="YP_009831011.1">
    <property type="nucleotide sequence ID" value="NC_048644.1"/>
</dbReference>
<evidence type="ECO:0000259" key="4">
    <source>
        <dbReference type="PROSITE" id="PS50943"/>
    </source>
</evidence>
<keyword evidence="3" id="KW-0804">Transcription</keyword>
<dbReference type="GeneID" id="55600947"/>
<dbReference type="Gene3D" id="2.10.109.10">
    <property type="entry name" value="Umud Fragment, subunit A"/>
    <property type="match status" value="1"/>
</dbReference>
<dbReference type="Pfam" id="PF00717">
    <property type="entry name" value="Peptidase_S24"/>
    <property type="match status" value="1"/>
</dbReference>
<name>A0A1P8L6G7_9CAUD</name>
<dbReference type="CDD" id="cd06529">
    <property type="entry name" value="S24_LexA-like"/>
    <property type="match status" value="1"/>
</dbReference>
<dbReference type="SUPFAM" id="SSF51306">
    <property type="entry name" value="LexA/Signal peptidase"/>
    <property type="match status" value="1"/>
</dbReference>
<dbReference type="Gene3D" id="1.10.260.40">
    <property type="entry name" value="lambda repressor-like DNA-binding domains"/>
    <property type="match status" value="1"/>
</dbReference>
<dbReference type="PANTHER" id="PTHR40661:SF1">
    <property type="entry name" value="HTH CRO_C1-TYPE DOMAIN-CONTAINING PROTEIN"/>
    <property type="match status" value="1"/>
</dbReference>
<sequence>MREKVSNRLKHIMKIRNLKQVDIINKSKPYQKKLGISLSKSTLSQYINDVQSPDQDRIYLLSKTLNVGEAWLMGYDVDSYRVPDEERQDETIMSKINNIFSQLTPPRQENVLNYANEQLEEQNKVTSIDGYKESKLVSYIACGATGAGIGEELYDDILHEEVFFKEDETPSNADFCILVNGDSMEPMLKQGTYAFIKKEDSIKDGTIALVVLDGVSLIKRVDICEDYINLVSLNPKYDDIKVASFSDIKVMGKVVL</sequence>
<keyword evidence="2" id="KW-0238">DNA-binding</keyword>
<dbReference type="KEGG" id="vg:55600947"/>
<accession>A0A1P8L6G7</accession>
<organism evidence="5 6">
    <name type="scientific">Staphylococcus phage 3 AJ-2017</name>
    <dbReference type="NCBI Taxonomy" id="1934428"/>
    <lineage>
        <taxon>Viruses</taxon>
        <taxon>Duplodnaviria</taxon>
        <taxon>Heunggongvirae</taxon>
        <taxon>Uroviricota</taxon>
        <taxon>Caudoviricetes</taxon>
        <taxon>Bronfenbrennervirinae</taxon>
        <taxon>Peeveelvirus</taxon>
        <taxon>Peeveelvirus pv3AJ2017</taxon>
    </lineage>
</organism>
<evidence type="ECO:0000313" key="6">
    <source>
        <dbReference type="Proteomes" id="UP000223561"/>
    </source>
</evidence>
<evidence type="ECO:0000256" key="1">
    <source>
        <dbReference type="ARBA" id="ARBA00023015"/>
    </source>
</evidence>
<evidence type="ECO:0000313" key="5">
    <source>
        <dbReference type="EMBL" id="APW79898.1"/>
    </source>
</evidence>
<dbReference type="InterPro" id="IPR039418">
    <property type="entry name" value="LexA-like"/>
</dbReference>
<dbReference type="SMART" id="SM00530">
    <property type="entry name" value="HTH_XRE"/>
    <property type="match status" value="1"/>
</dbReference>
<dbReference type="CDD" id="cd00093">
    <property type="entry name" value="HTH_XRE"/>
    <property type="match status" value="1"/>
</dbReference>
<dbReference type="InterPro" id="IPR001387">
    <property type="entry name" value="Cro/C1-type_HTH"/>
</dbReference>
<dbReference type="InterPro" id="IPR015927">
    <property type="entry name" value="Peptidase_S24_S26A/B/C"/>
</dbReference>
<dbReference type="PANTHER" id="PTHR40661">
    <property type="match status" value="1"/>
</dbReference>
<protein>
    <submittedName>
        <fullName evidence="5">Repressor</fullName>
    </submittedName>
</protein>
<dbReference type="InterPro" id="IPR036286">
    <property type="entry name" value="LexA/Signal_pep-like_sf"/>
</dbReference>
<evidence type="ECO:0000256" key="2">
    <source>
        <dbReference type="ARBA" id="ARBA00023125"/>
    </source>
</evidence>
<keyword evidence="1" id="KW-0805">Transcription regulation</keyword>